<sequence>MPNKALIRFSKEFDIPLDSPELLPKLISEITKLKKELQEKDM</sequence>
<accession>X1M0R5</accession>
<organism evidence="1">
    <name type="scientific">marine sediment metagenome</name>
    <dbReference type="NCBI Taxonomy" id="412755"/>
    <lineage>
        <taxon>unclassified sequences</taxon>
        <taxon>metagenomes</taxon>
        <taxon>ecological metagenomes</taxon>
    </lineage>
</organism>
<name>X1M0R5_9ZZZZ</name>
<protein>
    <submittedName>
        <fullName evidence="1">Uncharacterized protein</fullName>
    </submittedName>
</protein>
<evidence type="ECO:0000313" key="1">
    <source>
        <dbReference type="EMBL" id="GAI11661.1"/>
    </source>
</evidence>
<dbReference type="EMBL" id="BARV01007709">
    <property type="protein sequence ID" value="GAI11661.1"/>
    <property type="molecule type" value="Genomic_DNA"/>
</dbReference>
<comment type="caution">
    <text evidence="1">The sequence shown here is derived from an EMBL/GenBank/DDBJ whole genome shotgun (WGS) entry which is preliminary data.</text>
</comment>
<gene>
    <name evidence="1" type="ORF">S06H3_15651</name>
</gene>
<dbReference type="AlphaFoldDB" id="X1M0R5"/>
<proteinExistence type="predicted"/>
<reference evidence="1" key="1">
    <citation type="journal article" date="2014" name="Front. Microbiol.">
        <title>High frequency of phylogenetically diverse reductive dehalogenase-homologous genes in deep subseafloor sedimentary metagenomes.</title>
        <authorList>
            <person name="Kawai M."/>
            <person name="Futagami T."/>
            <person name="Toyoda A."/>
            <person name="Takaki Y."/>
            <person name="Nishi S."/>
            <person name="Hori S."/>
            <person name="Arai W."/>
            <person name="Tsubouchi T."/>
            <person name="Morono Y."/>
            <person name="Uchiyama I."/>
            <person name="Ito T."/>
            <person name="Fujiyama A."/>
            <person name="Inagaki F."/>
            <person name="Takami H."/>
        </authorList>
    </citation>
    <scope>NUCLEOTIDE SEQUENCE</scope>
    <source>
        <strain evidence="1">Expedition CK06-06</strain>
    </source>
</reference>